<name>A0ABQ0QFZ1_9PROT</name>
<comment type="function">
    <text evidence="11">Initiates the restart of stalled replication forks, which reloads the replicative helicase on sites other than the origin of replication. Recognizes and binds to abandoned replication forks and remodels them to uncover a helicase loading site. Promotes assembly of the primosome at these replication forks.</text>
</comment>
<gene>
    <name evidence="11" type="primary">priA</name>
    <name evidence="13" type="ORF">AA106556_0114</name>
</gene>
<evidence type="ECO:0000256" key="11">
    <source>
        <dbReference type="HAMAP-Rule" id="MF_00983"/>
    </source>
</evidence>
<keyword evidence="2 11" id="KW-0235">DNA replication</keyword>
<dbReference type="NCBIfam" id="TIGR00595">
    <property type="entry name" value="priA"/>
    <property type="match status" value="1"/>
</dbReference>
<dbReference type="InterPro" id="IPR040498">
    <property type="entry name" value="PriA_CRR"/>
</dbReference>
<dbReference type="InterPro" id="IPR027417">
    <property type="entry name" value="P-loop_NTPase"/>
</dbReference>
<dbReference type="PANTHER" id="PTHR30580:SF0">
    <property type="entry name" value="PRIMOSOMAL PROTEIN N"/>
    <property type="match status" value="1"/>
</dbReference>
<dbReference type="EMBL" id="BAQB01000001">
    <property type="protein sequence ID" value="GBR43507.1"/>
    <property type="molecule type" value="Genomic_DNA"/>
</dbReference>
<dbReference type="Pfam" id="PF00270">
    <property type="entry name" value="DEAD"/>
    <property type="match status" value="1"/>
</dbReference>
<dbReference type="PANTHER" id="PTHR30580">
    <property type="entry name" value="PRIMOSOMAL PROTEIN N"/>
    <property type="match status" value="1"/>
</dbReference>
<accession>A0ABQ0QFZ1</accession>
<evidence type="ECO:0000256" key="2">
    <source>
        <dbReference type="ARBA" id="ARBA00022705"/>
    </source>
</evidence>
<protein>
    <recommendedName>
        <fullName evidence="11">Replication restart protein PriA</fullName>
    </recommendedName>
    <alternativeName>
        <fullName evidence="11">ATP-dependent DNA helicase PriA</fullName>
        <ecNumber evidence="11">5.6.2.4</ecNumber>
    </alternativeName>
    <alternativeName>
        <fullName evidence="11">DNA 3'-5' helicase PriA</fullName>
    </alternativeName>
</protein>
<dbReference type="NCBIfam" id="NF004070">
    <property type="entry name" value="PRK05580.2-2"/>
    <property type="match status" value="1"/>
</dbReference>
<evidence type="ECO:0000256" key="5">
    <source>
        <dbReference type="ARBA" id="ARBA00022801"/>
    </source>
</evidence>
<dbReference type="Pfam" id="PF18074">
    <property type="entry name" value="PriA_C"/>
    <property type="match status" value="1"/>
</dbReference>
<feature type="domain" description="Helicase ATP-binding" evidence="12">
    <location>
        <begin position="228"/>
        <end position="394"/>
    </location>
</feature>
<dbReference type="PROSITE" id="PS51192">
    <property type="entry name" value="HELICASE_ATP_BIND_1"/>
    <property type="match status" value="1"/>
</dbReference>
<keyword evidence="6 11" id="KW-0347">Helicase</keyword>
<feature type="binding site" evidence="11">
    <location>
        <position position="458"/>
    </location>
    <ligand>
        <name>Zn(2+)</name>
        <dbReference type="ChEBI" id="CHEBI:29105"/>
        <label>1</label>
    </ligand>
</feature>
<keyword evidence="10 11" id="KW-0413">Isomerase</keyword>
<comment type="subunit">
    <text evidence="11">Component of the replication restart primosome.</text>
</comment>
<dbReference type="InterPro" id="IPR005259">
    <property type="entry name" value="PriA"/>
</dbReference>
<dbReference type="Pfam" id="PF17764">
    <property type="entry name" value="PriA_3primeBD"/>
    <property type="match status" value="1"/>
</dbReference>
<keyword evidence="1 11" id="KW-0639">Primosome</keyword>
<comment type="caution">
    <text evidence="13">The sequence shown here is derived from an EMBL/GenBank/DDBJ whole genome shotgun (WGS) entry which is preliminary data.</text>
</comment>
<reference evidence="13" key="1">
    <citation type="submission" date="2013-04" db="EMBL/GenBank/DDBJ databases">
        <title>The genome sequencing project of 58 acetic acid bacteria.</title>
        <authorList>
            <person name="Okamoto-Kainuma A."/>
            <person name="Ishikawa M."/>
            <person name="Umino S."/>
            <person name="Koizumi Y."/>
            <person name="Shiwa Y."/>
            <person name="Yoshikawa H."/>
            <person name="Matsutani M."/>
            <person name="Matsushita K."/>
        </authorList>
    </citation>
    <scope>NUCLEOTIDE SEQUENCE</scope>
    <source>
        <strain evidence="13">NBRC 106556</strain>
    </source>
</reference>
<dbReference type="InterPro" id="IPR042115">
    <property type="entry name" value="PriA_3primeBD_sf"/>
</dbReference>
<sequence>MASKSLAKHDLSRKSYAVGERVPVLVPLPFAGAFEYRSDIPLAAGDLVAVPLGRREIIGCVWEQESTVPPDLAPPPVPSVAEQKLKAVIRRVDVQPLPQQLRHFIDWVAAYTLSPPGMVLATPLRLHTQKQPKPSLGWVRTQLPVEGVRLTPSRRAVLEVVDENPQSTADIAESSGVSAAVVRGLASTGLIQEAVVAVAAPFGTPDADYARPVLSDEQEEAANALRALVTAERFSVALLEGVTGSGKTEVYFEAIAACLALGQQVLVLLPEIALSAQWMERFARRFGVESALWHSDLGQKSRRDTWFAIAAGTAKVVVGARSALFLPFETLGLIIVDEEHETSFKQEEGVTYHGRDMAVVRGRLAKAPVLLVSATPSLETLANVESGRYQHYLLTSRHGGAHLPDVSLVDLRENGPERGQFLAPLLCEAIDETLAAEEQAMLFLNRRGYAPLTLCRTCGHRMQCPNCTTWLVEHRNRGILTCHHCGHTEGIPKACPECDHEETLVPIGPGIERVTEEAQQRFPNARILVMSSDTLGSAAATAEAVRQITDGEVDLIIGTQIVAKGWHFPKLTLVGVVDSDLGLGGGDLRAAERTVQLLHQVAGRAGRAERPGRVMLQSYVTEHPVMEALVSNDFDTFIAQETAQRRPGFWPPYGRLAAVIVSADGADEADALARDIARCAPEGEGIQVLGPAPAPLAILRGRHRRRLLLRTVRGRAVQPIIRQWLADVRAKGSARIDVDVDPISFL</sequence>
<evidence type="ECO:0000256" key="10">
    <source>
        <dbReference type="ARBA" id="ARBA00023235"/>
    </source>
</evidence>
<dbReference type="Proteomes" id="UP001062443">
    <property type="component" value="Unassembled WGS sequence"/>
</dbReference>
<dbReference type="HAMAP" id="MF_00983">
    <property type="entry name" value="PriA"/>
    <property type="match status" value="1"/>
</dbReference>
<dbReference type="Pfam" id="PF18319">
    <property type="entry name" value="Zn_ribbon_PriA"/>
    <property type="match status" value="1"/>
</dbReference>
<evidence type="ECO:0000256" key="3">
    <source>
        <dbReference type="ARBA" id="ARBA00022723"/>
    </source>
</evidence>
<dbReference type="Gene3D" id="3.40.50.300">
    <property type="entry name" value="P-loop containing nucleotide triphosphate hydrolases"/>
    <property type="match status" value="2"/>
</dbReference>
<evidence type="ECO:0000256" key="1">
    <source>
        <dbReference type="ARBA" id="ARBA00022515"/>
    </source>
</evidence>
<dbReference type="InterPro" id="IPR041236">
    <property type="entry name" value="PriA_C"/>
</dbReference>
<dbReference type="CDD" id="cd17929">
    <property type="entry name" value="DEXHc_priA"/>
    <property type="match status" value="1"/>
</dbReference>
<evidence type="ECO:0000313" key="14">
    <source>
        <dbReference type="Proteomes" id="UP001062443"/>
    </source>
</evidence>
<dbReference type="SMART" id="SM00490">
    <property type="entry name" value="HELICc"/>
    <property type="match status" value="1"/>
</dbReference>
<organism evidence="13 14">
    <name type="scientific">Neokomagataea tanensis NBRC 106556</name>
    <dbReference type="NCBI Taxonomy" id="1223519"/>
    <lineage>
        <taxon>Bacteria</taxon>
        <taxon>Pseudomonadati</taxon>
        <taxon>Pseudomonadota</taxon>
        <taxon>Alphaproteobacteria</taxon>
        <taxon>Acetobacterales</taxon>
        <taxon>Acetobacteraceae</taxon>
        <taxon>Neokomagataea</taxon>
    </lineage>
</organism>
<dbReference type="Pfam" id="PF00271">
    <property type="entry name" value="Helicase_C"/>
    <property type="match status" value="1"/>
</dbReference>
<keyword evidence="5 11" id="KW-0378">Hydrolase</keyword>
<feature type="binding site" evidence="11">
    <location>
        <position position="498"/>
    </location>
    <ligand>
        <name>Zn(2+)</name>
        <dbReference type="ChEBI" id="CHEBI:29105"/>
        <label>1</label>
    </ligand>
</feature>
<evidence type="ECO:0000256" key="8">
    <source>
        <dbReference type="ARBA" id="ARBA00022840"/>
    </source>
</evidence>
<feature type="binding site" evidence="11">
    <location>
        <position position="467"/>
    </location>
    <ligand>
        <name>Zn(2+)</name>
        <dbReference type="ChEBI" id="CHEBI:29105"/>
        <label>2</label>
    </ligand>
</feature>
<feature type="binding site" evidence="11">
    <location>
        <position position="482"/>
    </location>
    <ligand>
        <name>Zn(2+)</name>
        <dbReference type="ChEBI" id="CHEBI:29105"/>
        <label>2</label>
    </ligand>
</feature>
<comment type="catalytic activity">
    <reaction evidence="11">
        <text>Couples ATP hydrolysis with the unwinding of duplex DNA by translocating in the 3'-5' direction.</text>
        <dbReference type="EC" id="5.6.2.4"/>
    </reaction>
</comment>
<feature type="binding site" evidence="11">
    <location>
        <position position="495"/>
    </location>
    <ligand>
        <name>Zn(2+)</name>
        <dbReference type="ChEBI" id="CHEBI:29105"/>
        <label>1</label>
    </ligand>
</feature>
<keyword evidence="8 11" id="KW-0067">ATP-binding</keyword>
<dbReference type="RefSeq" id="WP_068167657.1">
    <property type="nucleotide sequence ID" value="NZ_BAQB01000001.1"/>
</dbReference>
<evidence type="ECO:0000259" key="12">
    <source>
        <dbReference type="PROSITE" id="PS51192"/>
    </source>
</evidence>
<evidence type="ECO:0000256" key="7">
    <source>
        <dbReference type="ARBA" id="ARBA00022833"/>
    </source>
</evidence>
<comment type="catalytic activity">
    <reaction evidence="11">
        <text>ATP + H2O = ADP + phosphate + H(+)</text>
        <dbReference type="Rhea" id="RHEA:13065"/>
        <dbReference type="ChEBI" id="CHEBI:15377"/>
        <dbReference type="ChEBI" id="CHEBI:15378"/>
        <dbReference type="ChEBI" id="CHEBI:30616"/>
        <dbReference type="ChEBI" id="CHEBI:43474"/>
        <dbReference type="ChEBI" id="CHEBI:456216"/>
        <dbReference type="EC" id="5.6.2.4"/>
    </reaction>
</comment>
<proteinExistence type="inferred from homology"/>
<evidence type="ECO:0000256" key="4">
    <source>
        <dbReference type="ARBA" id="ARBA00022741"/>
    </source>
</evidence>
<feature type="binding site" evidence="11">
    <location>
        <position position="464"/>
    </location>
    <ligand>
        <name>Zn(2+)</name>
        <dbReference type="ChEBI" id="CHEBI:29105"/>
        <label>2</label>
    </ligand>
</feature>
<dbReference type="Gene3D" id="3.40.1440.60">
    <property type="entry name" value="PriA, 3(prime) DNA-binding domain"/>
    <property type="match status" value="1"/>
</dbReference>
<keyword evidence="14" id="KW-1185">Reference proteome</keyword>
<dbReference type="InterPro" id="IPR001650">
    <property type="entry name" value="Helicase_C-like"/>
</dbReference>
<dbReference type="SUPFAM" id="SSF52540">
    <property type="entry name" value="P-loop containing nucleoside triphosphate hydrolases"/>
    <property type="match status" value="2"/>
</dbReference>
<evidence type="ECO:0000256" key="6">
    <source>
        <dbReference type="ARBA" id="ARBA00022806"/>
    </source>
</evidence>
<dbReference type="InterPro" id="IPR041222">
    <property type="entry name" value="PriA_3primeBD"/>
</dbReference>
<keyword evidence="9 11" id="KW-0238">DNA-binding</keyword>
<dbReference type="SMART" id="SM00487">
    <property type="entry name" value="DEXDc"/>
    <property type="match status" value="1"/>
</dbReference>
<evidence type="ECO:0000313" key="13">
    <source>
        <dbReference type="EMBL" id="GBR43507.1"/>
    </source>
</evidence>
<evidence type="ECO:0000256" key="9">
    <source>
        <dbReference type="ARBA" id="ARBA00023125"/>
    </source>
</evidence>
<keyword evidence="3 11" id="KW-0479">Metal-binding</keyword>
<dbReference type="EC" id="5.6.2.4" evidence="11"/>
<feature type="binding site" evidence="11">
    <location>
        <position position="455"/>
    </location>
    <ligand>
        <name>Zn(2+)</name>
        <dbReference type="ChEBI" id="CHEBI:29105"/>
        <label>1</label>
    </ligand>
</feature>
<keyword evidence="7 11" id="KW-0862">Zinc</keyword>
<dbReference type="InterPro" id="IPR014001">
    <property type="entry name" value="Helicase_ATP-bd"/>
</dbReference>
<comment type="cofactor">
    <cofactor evidence="11">
        <name>Zn(2+)</name>
        <dbReference type="ChEBI" id="CHEBI:29105"/>
    </cofactor>
    <text evidence="11">Binds 2 zinc ions per subunit.</text>
</comment>
<dbReference type="InterPro" id="IPR011545">
    <property type="entry name" value="DEAD/DEAH_box_helicase_dom"/>
</dbReference>
<comment type="similarity">
    <text evidence="11">Belongs to the helicase family. PriA subfamily.</text>
</comment>
<keyword evidence="4 11" id="KW-0547">Nucleotide-binding</keyword>
<feature type="binding site" evidence="11">
    <location>
        <position position="485"/>
    </location>
    <ligand>
        <name>Zn(2+)</name>
        <dbReference type="ChEBI" id="CHEBI:29105"/>
        <label>2</label>
    </ligand>
</feature>